<sequence>MDQAAARGNGHAVTELADTNKAPLPAQQVEGTTMRHTTHHTPAGAAAATPAAPVPGRLRAWCSTAVGALGTLGGLAPHVLHHIGPLAGTALLAGAGGTALFGALGFVVSIPMLLRLRRRYRNWWAPAIALALFAAMFSLSAFVIGPAISDGGGGGAPADSPAPTNTDHTGHHG</sequence>
<proteinExistence type="predicted"/>
<evidence type="ECO:0000256" key="1">
    <source>
        <dbReference type="SAM" id="MobiDB-lite"/>
    </source>
</evidence>
<feature type="region of interest" description="Disordered" evidence="1">
    <location>
        <begin position="1"/>
        <end position="24"/>
    </location>
</feature>
<gene>
    <name evidence="3" type="ORF">Aca07nite_71500</name>
</gene>
<comment type="caution">
    <text evidence="3">The sequence shown here is derived from an EMBL/GenBank/DDBJ whole genome shotgun (WGS) entry which is preliminary data.</text>
</comment>
<feature type="transmembrane region" description="Helical" evidence="2">
    <location>
        <begin position="123"/>
        <end position="144"/>
    </location>
</feature>
<protein>
    <submittedName>
        <fullName evidence="3">Uncharacterized protein</fullName>
    </submittedName>
</protein>
<organism evidence="3">
    <name type="scientific">Actinoplanes campanulatus</name>
    <dbReference type="NCBI Taxonomy" id="113559"/>
    <lineage>
        <taxon>Bacteria</taxon>
        <taxon>Bacillati</taxon>
        <taxon>Actinomycetota</taxon>
        <taxon>Actinomycetes</taxon>
        <taxon>Micromonosporales</taxon>
        <taxon>Micromonosporaceae</taxon>
        <taxon>Actinoplanes</taxon>
    </lineage>
</organism>
<keyword evidence="2" id="KW-1133">Transmembrane helix</keyword>
<dbReference type="EMBL" id="BOMF01000136">
    <property type="protein sequence ID" value="GID49875.1"/>
    <property type="molecule type" value="Genomic_DNA"/>
</dbReference>
<accession>A0ABQ3WUN8</accession>
<feature type="transmembrane region" description="Helical" evidence="2">
    <location>
        <begin position="60"/>
        <end position="80"/>
    </location>
</feature>
<feature type="region of interest" description="Disordered" evidence="1">
    <location>
        <begin position="153"/>
        <end position="173"/>
    </location>
</feature>
<evidence type="ECO:0000313" key="3">
    <source>
        <dbReference type="EMBL" id="GID49875.1"/>
    </source>
</evidence>
<name>A0ABQ3WUN8_9ACTN</name>
<feature type="transmembrane region" description="Helical" evidence="2">
    <location>
        <begin position="86"/>
        <end position="111"/>
    </location>
</feature>
<reference evidence="3" key="1">
    <citation type="submission" date="2021-01" db="EMBL/GenBank/DDBJ databases">
        <title>Whole genome shotgun sequence of Actinoplanes capillaceus NBRC 16408.</title>
        <authorList>
            <person name="Komaki H."/>
            <person name="Tamura T."/>
        </authorList>
    </citation>
    <scope>NUCLEOTIDE SEQUENCE [LARGE SCALE GENOMIC DNA]</scope>
    <source>
        <strain evidence="3">NBRC 16408</strain>
    </source>
</reference>
<keyword evidence="2" id="KW-0472">Membrane</keyword>
<evidence type="ECO:0000256" key="2">
    <source>
        <dbReference type="SAM" id="Phobius"/>
    </source>
</evidence>
<keyword evidence="2" id="KW-0812">Transmembrane</keyword>